<evidence type="ECO:0000313" key="8">
    <source>
        <dbReference type="Ensembl" id="ENSPEMP00000029319.1"/>
    </source>
</evidence>
<dbReference type="AlphaFoldDB" id="A0A8C8UHB7"/>
<evidence type="ECO:0000256" key="6">
    <source>
        <dbReference type="ARBA" id="ARBA00045800"/>
    </source>
</evidence>
<evidence type="ECO:0000256" key="3">
    <source>
        <dbReference type="ARBA" id="ARBA00022499"/>
    </source>
</evidence>
<organism evidence="8 9">
    <name type="scientific">Peromyscus maniculatus bairdii</name>
    <name type="common">Prairie deer mouse</name>
    <dbReference type="NCBI Taxonomy" id="230844"/>
    <lineage>
        <taxon>Eukaryota</taxon>
        <taxon>Metazoa</taxon>
        <taxon>Chordata</taxon>
        <taxon>Craniata</taxon>
        <taxon>Vertebrata</taxon>
        <taxon>Euteleostomi</taxon>
        <taxon>Mammalia</taxon>
        <taxon>Eutheria</taxon>
        <taxon>Euarchontoglires</taxon>
        <taxon>Glires</taxon>
        <taxon>Rodentia</taxon>
        <taxon>Myomorpha</taxon>
        <taxon>Muroidea</taxon>
        <taxon>Cricetidae</taxon>
        <taxon>Neotominae</taxon>
        <taxon>Peromyscus</taxon>
    </lineage>
</organism>
<sequence length="94" mass="10220">MHTWCPQRPEKGSRIPGTGAVRGHVRPEAAVKAVSIESTSFAAVLKSEAEEFTVLAAGAVITNDRIGMNPEHAYIKVFLKCGSEMQIILEIITR</sequence>
<dbReference type="GeneTree" id="ENSGT01150000290707"/>
<reference evidence="8" key="3">
    <citation type="submission" date="2025-09" db="UniProtKB">
        <authorList>
            <consortium name="Ensembl"/>
        </authorList>
    </citation>
    <scope>IDENTIFICATION</scope>
</reference>
<evidence type="ECO:0000313" key="9">
    <source>
        <dbReference type="Proteomes" id="UP000694547"/>
    </source>
</evidence>
<dbReference type="Ensembl" id="ENSPEMT00000034845.1">
    <property type="protein sequence ID" value="ENSPEMP00000029319.1"/>
    <property type="gene ID" value="ENSPEMG00000025829.1"/>
</dbReference>
<dbReference type="Gene3D" id="3.10.20.90">
    <property type="entry name" value="Phosphatidylinositol 3-kinase Catalytic Subunit, Chain A, domain 1"/>
    <property type="match status" value="1"/>
</dbReference>
<comment type="subunit">
    <text evidence="5">Interacts with UBA5. Interacts with UFC1.</text>
</comment>
<evidence type="ECO:0000256" key="4">
    <source>
        <dbReference type="ARBA" id="ARBA00022786"/>
    </source>
</evidence>
<evidence type="ECO:0000256" key="5">
    <source>
        <dbReference type="ARBA" id="ARBA00038545"/>
    </source>
</evidence>
<comment type="similarity">
    <text evidence="1">Belongs to the UFM1 family.</text>
</comment>
<protein>
    <recommendedName>
        <fullName evidence="2">Ubiquitin-fold modifier 1</fullName>
    </recommendedName>
</protein>
<comment type="function">
    <text evidence="6">Ubiquitin-like modifier which can be covalently attached via an isopeptide bond to lysine residues of substrate proteins as a monomer or a lysine-linked polymer. The so-called ufmylation, requires the UFM1-activating E1 enzyme UBA5, the UFM1-conjugating E2 enzyme UFC1, and the UFM1-ligase E3 enzyme UFL1. Ufmylation is involved in various processes, such as ribosome recycling, response to DNA damage, transcription or reticulophagy (also called ER-phagy) induced in response to endoplasmic reticulum stress.</text>
</comment>
<keyword evidence="4" id="KW-0833">Ubl conjugation pathway</keyword>
<dbReference type="PANTHER" id="PTHR15825:SF0">
    <property type="entry name" value="UBIQUITIN-FOLD MODIFIER 1"/>
    <property type="match status" value="1"/>
</dbReference>
<keyword evidence="3" id="KW-1017">Isopeptide bond</keyword>
<reference evidence="8 9" key="1">
    <citation type="submission" date="2018-10" db="EMBL/GenBank/DDBJ databases">
        <title>Improved assembly of the deer mouse Peromyscus maniculatus genome.</title>
        <authorList>
            <person name="Lassance J.-M."/>
            <person name="Hoekstra H.E."/>
        </authorList>
    </citation>
    <scope>NUCLEOTIDE SEQUENCE [LARGE SCALE GENOMIC DNA]</scope>
</reference>
<dbReference type="InterPro" id="IPR005375">
    <property type="entry name" value="UFM1"/>
</dbReference>
<accession>A0A8C8UHB7</accession>
<dbReference type="GO" id="GO:0005737">
    <property type="term" value="C:cytoplasm"/>
    <property type="evidence" value="ECO:0007669"/>
    <property type="project" value="TreeGrafter"/>
</dbReference>
<dbReference type="Pfam" id="PF03671">
    <property type="entry name" value="Ufm1"/>
    <property type="match status" value="1"/>
</dbReference>
<reference evidence="8" key="2">
    <citation type="submission" date="2025-08" db="UniProtKB">
        <authorList>
            <consortium name="Ensembl"/>
        </authorList>
    </citation>
    <scope>IDENTIFICATION</scope>
</reference>
<proteinExistence type="inferred from homology"/>
<dbReference type="GO" id="GO:1990592">
    <property type="term" value="P:protein K69-linked ufmylation"/>
    <property type="evidence" value="ECO:0007669"/>
    <property type="project" value="TreeGrafter"/>
</dbReference>
<evidence type="ECO:0000256" key="1">
    <source>
        <dbReference type="ARBA" id="ARBA00010230"/>
    </source>
</evidence>
<dbReference type="PANTHER" id="PTHR15825">
    <property type="entry name" value="UBIQUITIN-FOLD MODIFIER 1"/>
    <property type="match status" value="1"/>
</dbReference>
<feature type="region of interest" description="Disordered" evidence="7">
    <location>
        <begin position="1"/>
        <end position="21"/>
    </location>
</feature>
<dbReference type="GO" id="GO:0005634">
    <property type="term" value="C:nucleus"/>
    <property type="evidence" value="ECO:0007669"/>
    <property type="project" value="TreeGrafter"/>
</dbReference>
<dbReference type="InterPro" id="IPR029071">
    <property type="entry name" value="Ubiquitin-like_domsf"/>
</dbReference>
<dbReference type="Proteomes" id="UP000694547">
    <property type="component" value="Chromosome 6"/>
</dbReference>
<evidence type="ECO:0000256" key="2">
    <source>
        <dbReference type="ARBA" id="ARBA00015319"/>
    </source>
</evidence>
<evidence type="ECO:0000256" key="7">
    <source>
        <dbReference type="SAM" id="MobiDB-lite"/>
    </source>
</evidence>
<keyword evidence="9" id="KW-1185">Reference proteome</keyword>
<dbReference type="SUPFAM" id="SSF54236">
    <property type="entry name" value="Ubiquitin-like"/>
    <property type="match status" value="1"/>
</dbReference>
<name>A0A8C8UHB7_PERMB</name>